<dbReference type="InterPro" id="IPR008015">
    <property type="entry name" value="PDED_dom"/>
</dbReference>
<comment type="caution">
    <text evidence="4">The sequence shown here is derived from an EMBL/GenBank/DDBJ whole genome shotgun (WGS) entry which is preliminary data.</text>
</comment>
<feature type="compositionally biased region" description="Gly residues" evidence="2">
    <location>
        <begin position="113"/>
        <end position="126"/>
    </location>
</feature>
<proteinExistence type="predicted"/>
<dbReference type="Pfam" id="PF05351">
    <property type="entry name" value="GMP_PDE_delta"/>
    <property type="match status" value="1"/>
</dbReference>
<dbReference type="PANTHER" id="PTHR12951">
    <property type="entry name" value="RETINAL PROTEIN 4"/>
    <property type="match status" value="1"/>
</dbReference>
<dbReference type="EMBL" id="BRYB01002364">
    <property type="protein sequence ID" value="GMI43783.1"/>
    <property type="molecule type" value="Genomic_DNA"/>
</dbReference>
<dbReference type="Gene3D" id="2.70.50.40">
    <property type="entry name" value="GMP phosphodiesterase, delta subunit"/>
    <property type="match status" value="1"/>
</dbReference>
<name>A0ABQ6N872_9STRA</name>
<dbReference type="PANTHER" id="PTHR12951:SF1">
    <property type="entry name" value="PROTEIN UNC-119 HOMOLOG"/>
    <property type="match status" value="1"/>
</dbReference>
<keyword evidence="5" id="KW-1185">Reference proteome</keyword>
<dbReference type="InterPro" id="IPR037036">
    <property type="entry name" value="PDED_dom_sf"/>
</dbReference>
<accession>A0ABQ6N872</accession>
<evidence type="ECO:0000313" key="4">
    <source>
        <dbReference type="EMBL" id="GMI43783.1"/>
    </source>
</evidence>
<evidence type="ECO:0000256" key="2">
    <source>
        <dbReference type="SAM" id="MobiDB-lite"/>
    </source>
</evidence>
<feature type="domain" description="GMP phosphodiesterase delta subunit" evidence="3">
    <location>
        <begin position="24"/>
        <end position="98"/>
    </location>
</feature>
<gene>
    <name evidence="4" type="ORF">TeGR_g8725</name>
</gene>
<evidence type="ECO:0000256" key="1">
    <source>
        <dbReference type="ARBA" id="ARBA00022448"/>
    </source>
</evidence>
<evidence type="ECO:0000313" key="5">
    <source>
        <dbReference type="Proteomes" id="UP001165060"/>
    </source>
</evidence>
<feature type="region of interest" description="Disordered" evidence="2">
    <location>
        <begin position="106"/>
        <end position="147"/>
    </location>
</feature>
<organism evidence="4 5">
    <name type="scientific">Tetraparma gracilis</name>
    <dbReference type="NCBI Taxonomy" id="2962635"/>
    <lineage>
        <taxon>Eukaryota</taxon>
        <taxon>Sar</taxon>
        <taxon>Stramenopiles</taxon>
        <taxon>Ochrophyta</taxon>
        <taxon>Bolidophyceae</taxon>
        <taxon>Parmales</taxon>
        <taxon>Triparmaceae</taxon>
        <taxon>Tetraparma</taxon>
    </lineage>
</organism>
<evidence type="ECO:0000259" key="3">
    <source>
        <dbReference type="Pfam" id="PF05351"/>
    </source>
</evidence>
<dbReference type="InterPro" id="IPR051519">
    <property type="entry name" value="PDE6D_unc-119_myristoyl-bd"/>
</dbReference>
<reference evidence="4 5" key="1">
    <citation type="journal article" date="2023" name="Commun. Biol.">
        <title>Genome analysis of Parmales, the sister group of diatoms, reveals the evolutionary specialization of diatoms from phago-mixotrophs to photoautotrophs.</title>
        <authorList>
            <person name="Ban H."/>
            <person name="Sato S."/>
            <person name="Yoshikawa S."/>
            <person name="Yamada K."/>
            <person name="Nakamura Y."/>
            <person name="Ichinomiya M."/>
            <person name="Sato N."/>
            <person name="Blanc-Mathieu R."/>
            <person name="Endo H."/>
            <person name="Kuwata A."/>
            <person name="Ogata H."/>
        </authorList>
    </citation>
    <scope>NUCLEOTIDE SEQUENCE [LARGE SCALE GENOMIC DNA]</scope>
</reference>
<dbReference type="Proteomes" id="UP001165060">
    <property type="component" value="Unassembled WGS sequence"/>
</dbReference>
<protein>
    <recommendedName>
        <fullName evidence="3">GMP phosphodiesterase delta subunit domain-containing protein</fullName>
    </recommendedName>
</protein>
<sequence>MPVTPDDVLEFRKPSASFLCPVSANTYGIEFLSFVITDYETKKTIFEVGKDVPPVGMEMDVDLMDENSFRKIKYTFSEDVLRLPLIGTTLVFKVGDQNAGIQAKIETAEAKRGAGGAGEAKGGGRGAEGKTDDSDDEGPWSKAGDYN</sequence>
<keyword evidence="1" id="KW-0813">Transport</keyword>